<dbReference type="EMBL" id="BAHD01000024">
    <property type="protein sequence ID" value="GAB95664.1"/>
    <property type="molecule type" value="Genomic_DNA"/>
</dbReference>
<comment type="caution">
    <text evidence="3">The sequence shown here is derived from an EMBL/GenBank/DDBJ whole genome shotgun (WGS) entry which is preliminary data.</text>
</comment>
<feature type="compositionally biased region" description="Pro residues" evidence="1">
    <location>
        <begin position="383"/>
        <end position="393"/>
    </location>
</feature>
<name>K6XA06_9MICO</name>
<sequence length="393" mass="40938">MATTLQDLVAGLPDDLLPTGPLPTAVTRVTGVHVSELLDPTPFLVGGELLLTTGLSLTTHLTRLVDYVTRLRGAGVVALGFGVGPVHAALPPPLQAACERAGLPLLVVPTRSRFQTVVAAFWQREREAERQDLHGALGSTHALVRAATQGPGDRGRTRARVVRALATGVGGWAAHLDADGRAGTAWPMTARPMARRAGEYVQRLRSAAVAGATFPLDHDDVLLQPIAGAEGGYLACGCTRPIPQRMRHLTLAACAVLDLHASRLAPHVALQEALPSVLGQLVVLGHAGAARDVAAAQGRPWPAAVRVSVAEHPRTANGRELPGSPLVAWAAGSAGLAWHAETTSGLWGAGRAQGAAPARERSGELRAHPDRAQRSPGHRTPRPHQPAGPASPT</sequence>
<protein>
    <submittedName>
        <fullName evidence="3">Putative CdaR family transcriptional regulator</fullName>
    </submittedName>
</protein>
<dbReference type="eggNOG" id="COG2508">
    <property type="taxonomic scope" value="Bacteria"/>
</dbReference>
<feature type="region of interest" description="Disordered" evidence="1">
    <location>
        <begin position="348"/>
        <end position="393"/>
    </location>
</feature>
<dbReference type="AlphaFoldDB" id="K6XA06"/>
<feature type="non-terminal residue" evidence="3">
    <location>
        <position position="393"/>
    </location>
</feature>
<dbReference type="InterPro" id="IPR012914">
    <property type="entry name" value="PucR_dom"/>
</dbReference>
<evidence type="ECO:0000313" key="3">
    <source>
        <dbReference type="EMBL" id="GAB95664.1"/>
    </source>
</evidence>
<keyword evidence="4" id="KW-1185">Reference proteome</keyword>
<feature type="domain" description="Purine catabolism PurC-like" evidence="2">
    <location>
        <begin position="28"/>
        <end position="122"/>
    </location>
</feature>
<dbReference type="Pfam" id="PF07905">
    <property type="entry name" value="PucR"/>
    <property type="match status" value="1"/>
</dbReference>
<dbReference type="RefSeq" id="WP_006592196.1">
    <property type="nucleotide sequence ID" value="NZ_BAHD01000024.1"/>
</dbReference>
<dbReference type="STRING" id="1184609.KILIM_024_00750"/>
<organism evidence="3 4">
    <name type="scientific">Kineosphaera limosa NBRC 100340</name>
    <dbReference type="NCBI Taxonomy" id="1184609"/>
    <lineage>
        <taxon>Bacteria</taxon>
        <taxon>Bacillati</taxon>
        <taxon>Actinomycetota</taxon>
        <taxon>Actinomycetes</taxon>
        <taxon>Micrococcales</taxon>
        <taxon>Dermatophilaceae</taxon>
        <taxon>Kineosphaera</taxon>
    </lineage>
</organism>
<evidence type="ECO:0000313" key="4">
    <source>
        <dbReference type="Proteomes" id="UP000008366"/>
    </source>
</evidence>
<evidence type="ECO:0000259" key="2">
    <source>
        <dbReference type="Pfam" id="PF07905"/>
    </source>
</evidence>
<proteinExistence type="predicted"/>
<accession>K6XA06</accession>
<dbReference type="Proteomes" id="UP000008366">
    <property type="component" value="Unassembled WGS sequence"/>
</dbReference>
<evidence type="ECO:0000256" key="1">
    <source>
        <dbReference type="SAM" id="MobiDB-lite"/>
    </source>
</evidence>
<reference evidence="3 4" key="1">
    <citation type="submission" date="2012-08" db="EMBL/GenBank/DDBJ databases">
        <title>Whole genome shotgun sequence of Kineosphaera limosa NBRC 100340.</title>
        <authorList>
            <person name="Yoshida I."/>
            <person name="Isaki S."/>
            <person name="Hosoyama A."/>
            <person name="Tsuchikane K."/>
            <person name="Katsumata H."/>
            <person name="Ando Y."/>
            <person name="Ohji S."/>
            <person name="Hamada M."/>
            <person name="Tamura T."/>
            <person name="Yamazoe A."/>
            <person name="Yamazaki S."/>
            <person name="Fujita N."/>
        </authorList>
    </citation>
    <scope>NUCLEOTIDE SEQUENCE [LARGE SCALE GENOMIC DNA]</scope>
    <source>
        <strain evidence="3 4">NBRC 100340</strain>
    </source>
</reference>
<feature type="compositionally biased region" description="Basic and acidic residues" evidence="1">
    <location>
        <begin position="358"/>
        <end position="373"/>
    </location>
</feature>
<gene>
    <name evidence="3" type="ORF">KILIM_024_00750</name>
</gene>